<dbReference type="EMBL" id="JADYXP020000011">
    <property type="protein sequence ID" value="KAL0114162.1"/>
    <property type="molecule type" value="Genomic_DNA"/>
</dbReference>
<evidence type="ECO:0000256" key="1">
    <source>
        <dbReference type="SAM" id="MobiDB-lite"/>
    </source>
</evidence>
<proteinExistence type="predicted"/>
<dbReference type="AlphaFoldDB" id="A0AAW2FJN9"/>
<evidence type="ECO:0000313" key="3">
    <source>
        <dbReference type="Proteomes" id="UP001430953"/>
    </source>
</evidence>
<comment type="caution">
    <text evidence="2">The sequence shown here is derived from an EMBL/GenBank/DDBJ whole genome shotgun (WGS) entry which is preliminary data.</text>
</comment>
<feature type="region of interest" description="Disordered" evidence="1">
    <location>
        <begin position="1"/>
        <end position="20"/>
    </location>
</feature>
<keyword evidence="3" id="KW-1185">Reference proteome</keyword>
<name>A0AAW2FJN9_9HYME</name>
<protein>
    <submittedName>
        <fullName evidence="2">Uncharacterized protein</fullName>
    </submittedName>
</protein>
<reference evidence="2 3" key="1">
    <citation type="submission" date="2023-03" db="EMBL/GenBank/DDBJ databases">
        <title>High recombination rates correlate with genetic variation in Cardiocondyla obscurior ants.</title>
        <authorList>
            <person name="Errbii M."/>
        </authorList>
    </citation>
    <scope>NUCLEOTIDE SEQUENCE [LARGE SCALE GENOMIC DNA]</scope>
    <source>
        <strain evidence="2">Alpha-2009</strain>
        <tissue evidence="2">Whole body</tissue>
    </source>
</reference>
<evidence type="ECO:0000313" key="2">
    <source>
        <dbReference type="EMBL" id="KAL0114162.1"/>
    </source>
</evidence>
<accession>A0AAW2FJN9</accession>
<gene>
    <name evidence="2" type="ORF">PUN28_011462</name>
</gene>
<sequence length="33" mass="3595">MERFSPGSGQGRKSDTILRVDADDVRRNDVGGC</sequence>
<dbReference type="Proteomes" id="UP001430953">
    <property type="component" value="Unassembled WGS sequence"/>
</dbReference>
<organism evidence="2 3">
    <name type="scientific">Cardiocondyla obscurior</name>
    <dbReference type="NCBI Taxonomy" id="286306"/>
    <lineage>
        <taxon>Eukaryota</taxon>
        <taxon>Metazoa</taxon>
        <taxon>Ecdysozoa</taxon>
        <taxon>Arthropoda</taxon>
        <taxon>Hexapoda</taxon>
        <taxon>Insecta</taxon>
        <taxon>Pterygota</taxon>
        <taxon>Neoptera</taxon>
        <taxon>Endopterygota</taxon>
        <taxon>Hymenoptera</taxon>
        <taxon>Apocrita</taxon>
        <taxon>Aculeata</taxon>
        <taxon>Formicoidea</taxon>
        <taxon>Formicidae</taxon>
        <taxon>Myrmicinae</taxon>
        <taxon>Cardiocondyla</taxon>
    </lineage>
</organism>